<dbReference type="SMART" id="SM00724">
    <property type="entry name" value="TLC"/>
    <property type="match status" value="1"/>
</dbReference>
<dbReference type="InterPro" id="IPR006634">
    <property type="entry name" value="TLC-dom"/>
</dbReference>
<evidence type="ECO:0000256" key="4">
    <source>
        <dbReference type="ARBA" id="ARBA00023136"/>
    </source>
</evidence>
<dbReference type="Pfam" id="PF03798">
    <property type="entry name" value="TRAM_LAG1_CLN8"/>
    <property type="match status" value="1"/>
</dbReference>
<dbReference type="OrthoDB" id="10266980at2759"/>
<name>A0A1W5CXE9_9LECA</name>
<keyword evidence="3 6" id="KW-1133">Transmembrane helix</keyword>
<comment type="subcellular location">
    <subcellularLocation>
        <location evidence="1">Membrane</location>
        <topology evidence="1">Multi-pass membrane protein</topology>
    </subcellularLocation>
</comment>
<dbReference type="Proteomes" id="UP000192927">
    <property type="component" value="Unassembled WGS sequence"/>
</dbReference>
<feature type="transmembrane region" description="Helical" evidence="6">
    <location>
        <begin position="73"/>
        <end position="94"/>
    </location>
</feature>
<protein>
    <submittedName>
        <fullName evidence="9">TRAM/LAG1/CLN8 homology domain</fullName>
    </submittedName>
</protein>
<proteinExistence type="predicted"/>
<keyword evidence="4 5" id="KW-0472">Membrane</keyword>
<feature type="transmembrane region" description="Helical" evidence="6">
    <location>
        <begin position="243"/>
        <end position="263"/>
    </location>
</feature>
<evidence type="ECO:0000256" key="2">
    <source>
        <dbReference type="ARBA" id="ARBA00022692"/>
    </source>
</evidence>
<feature type="transmembrane region" description="Helical" evidence="6">
    <location>
        <begin position="166"/>
        <end position="187"/>
    </location>
</feature>
<organism evidence="9 10">
    <name type="scientific">Lasallia pustulata</name>
    <dbReference type="NCBI Taxonomy" id="136370"/>
    <lineage>
        <taxon>Eukaryota</taxon>
        <taxon>Fungi</taxon>
        <taxon>Dikarya</taxon>
        <taxon>Ascomycota</taxon>
        <taxon>Pezizomycotina</taxon>
        <taxon>Lecanoromycetes</taxon>
        <taxon>OSLEUM clade</taxon>
        <taxon>Umbilicariomycetidae</taxon>
        <taxon>Umbilicariales</taxon>
        <taxon>Umbilicariaceae</taxon>
        <taxon>Lasallia</taxon>
    </lineage>
</organism>
<evidence type="ECO:0000313" key="10">
    <source>
        <dbReference type="Proteomes" id="UP000192927"/>
    </source>
</evidence>
<feature type="transmembrane region" description="Helical" evidence="6">
    <location>
        <begin position="140"/>
        <end position="160"/>
    </location>
</feature>
<dbReference type="AlphaFoldDB" id="A0A1W5CXE9"/>
<sequence length="286" mass="32685">MKDPLPPPPAFLTTLTAPLSSLLGLRTLPQHIHELLLALTTYYLLFLYLSPLLSRRLFPRTYPSLTARQLISWNVHVVSMVQSLFINALALWVIVRDEERWAMGWRERVWGYTGAMGMVQGFSAGYFWWDLAVCMRDVEVQGVGVLVHAGSAVVVSGLGFRPFLNYYGINFVLYELSTPFLNVHWFLDKCVMTGSRFQLINGIALIASFGASRLVWGTYQTVNMYRDVWQALKTPGELPVPPWLALAYLLANTMLSGLNFWWFSRMIVTVSKRFEKPRAQANKKER</sequence>
<feature type="transmembrane region" description="Helical" evidence="6">
    <location>
        <begin position="199"/>
        <end position="219"/>
    </location>
</feature>
<evidence type="ECO:0000313" key="11">
    <source>
        <dbReference type="Proteomes" id="UP000324767"/>
    </source>
</evidence>
<accession>A0A1W5CXE9</accession>
<reference evidence="9" key="1">
    <citation type="submission" date="2017-03" db="EMBL/GenBank/DDBJ databases">
        <authorList>
            <person name="Afonso C.L."/>
            <person name="Miller P.J."/>
            <person name="Scott M.A."/>
            <person name="Spackman E."/>
            <person name="Goraichik I."/>
            <person name="Dimitrov K.M."/>
            <person name="Suarez D.L."/>
            <person name="Swayne D.E."/>
        </authorList>
    </citation>
    <scope>NUCLEOTIDE SEQUENCE [LARGE SCALE GENOMIC DNA]</scope>
</reference>
<evidence type="ECO:0000256" key="3">
    <source>
        <dbReference type="ARBA" id="ARBA00022989"/>
    </source>
</evidence>
<reference evidence="8 11" key="3">
    <citation type="submission" date="2019-09" db="EMBL/GenBank/DDBJ databases">
        <title>The hologenome of the rock-dwelling lichen Lasallia pustulata.</title>
        <authorList>
            <person name="Greshake Tzovaras B."/>
            <person name="Segers F."/>
            <person name="Bicker A."/>
            <person name="Dal Grande F."/>
            <person name="Otte J."/>
            <person name="Hankeln T."/>
            <person name="Schmitt I."/>
            <person name="Ebersberger I."/>
        </authorList>
    </citation>
    <scope>NUCLEOTIDE SEQUENCE [LARGE SCALE GENOMIC DNA]</scope>
    <source>
        <strain evidence="8">A1-1</strain>
    </source>
</reference>
<evidence type="ECO:0000256" key="6">
    <source>
        <dbReference type="SAM" id="Phobius"/>
    </source>
</evidence>
<evidence type="ECO:0000256" key="1">
    <source>
        <dbReference type="ARBA" id="ARBA00004141"/>
    </source>
</evidence>
<dbReference type="InterPro" id="IPR050846">
    <property type="entry name" value="TLCD"/>
</dbReference>
<feature type="transmembrane region" description="Helical" evidence="6">
    <location>
        <begin position="35"/>
        <end position="53"/>
    </location>
</feature>
<dbReference type="EMBL" id="FWEW01000736">
    <property type="protein sequence ID" value="SLM35538.1"/>
    <property type="molecule type" value="Genomic_DNA"/>
</dbReference>
<dbReference type="Proteomes" id="UP000324767">
    <property type="component" value="Unassembled WGS sequence"/>
</dbReference>
<dbReference type="GO" id="GO:0005783">
    <property type="term" value="C:endoplasmic reticulum"/>
    <property type="evidence" value="ECO:0007669"/>
    <property type="project" value="TreeGrafter"/>
</dbReference>
<gene>
    <name evidence="8" type="ORF">FRX48_05553</name>
</gene>
<dbReference type="GO" id="GO:0016020">
    <property type="term" value="C:membrane"/>
    <property type="evidence" value="ECO:0007669"/>
    <property type="project" value="UniProtKB-SubCell"/>
</dbReference>
<dbReference type="PANTHER" id="PTHR13439:SF0">
    <property type="entry name" value="TOPOISOMERASE I DAMAGE AFFECTED PROTEIN 4"/>
    <property type="match status" value="1"/>
</dbReference>
<evidence type="ECO:0000313" key="8">
    <source>
        <dbReference type="EMBL" id="KAA6410133.1"/>
    </source>
</evidence>
<dbReference type="GO" id="GO:0055088">
    <property type="term" value="P:lipid homeostasis"/>
    <property type="evidence" value="ECO:0007669"/>
    <property type="project" value="TreeGrafter"/>
</dbReference>
<keyword evidence="2 5" id="KW-0812">Transmembrane</keyword>
<reference evidence="10" key="2">
    <citation type="submission" date="2017-03" db="EMBL/GenBank/DDBJ databases">
        <authorList>
            <person name="Sharma R."/>
            <person name="Thines M."/>
        </authorList>
    </citation>
    <scope>NUCLEOTIDE SEQUENCE [LARGE SCALE GENOMIC DNA]</scope>
</reference>
<keyword evidence="10" id="KW-1185">Reference proteome</keyword>
<feature type="domain" description="TLC" evidence="7">
    <location>
        <begin position="68"/>
        <end position="275"/>
    </location>
</feature>
<dbReference type="PANTHER" id="PTHR13439">
    <property type="entry name" value="CT120 PROTEIN"/>
    <property type="match status" value="1"/>
</dbReference>
<dbReference type="PROSITE" id="PS50922">
    <property type="entry name" value="TLC"/>
    <property type="match status" value="1"/>
</dbReference>
<evidence type="ECO:0000259" key="7">
    <source>
        <dbReference type="PROSITE" id="PS50922"/>
    </source>
</evidence>
<dbReference type="EMBL" id="VXIT01000009">
    <property type="protein sequence ID" value="KAA6410133.1"/>
    <property type="molecule type" value="Genomic_DNA"/>
</dbReference>
<evidence type="ECO:0000313" key="9">
    <source>
        <dbReference type="EMBL" id="SLM35538.1"/>
    </source>
</evidence>
<evidence type="ECO:0000256" key="5">
    <source>
        <dbReference type="PROSITE-ProRule" id="PRU00205"/>
    </source>
</evidence>
<feature type="transmembrane region" description="Helical" evidence="6">
    <location>
        <begin position="109"/>
        <end position="128"/>
    </location>
</feature>